<dbReference type="InterPro" id="IPR004291">
    <property type="entry name" value="Transposase_IS66_central"/>
</dbReference>
<dbReference type="HOGENOM" id="CLU_039724_1_0_2"/>
<accession>A0A0E3LCK7</accession>
<proteinExistence type="predicted"/>
<name>A0A0E3LCK7_9EURY</name>
<dbReference type="EMBL" id="CP009508">
    <property type="protein sequence ID" value="AKB35691.1"/>
    <property type="molecule type" value="Genomic_DNA"/>
</dbReference>
<dbReference type="RefSeq" id="WP_052727200.1">
    <property type="nucleotide sequence ID" value="NZ_CP009508.1"/>
</dbReference>
<sequence length="463" mass="53899">MPKKLRESNSRKDKIEIHHTETCKIDKFTLPPDACFKGYDEVVIRDILIMPWNTRFQIEKYYSPSEGKTYRGKLPEGINGEFGHGIRSAVIALHHISNVSEPKIHEFLENVGVCISRATISRMLTKNIDNFHEEKADIFQAGLKSTTYQQIDDTSARVNGENWYTQILCNPHYTAYFTVLHKDRETILDILLCGMEKKYCLNEEAFDLMETFNVAKIWQQKLSDYKNKIFSDEEMHRILALLLSPDRNKNIRKRIIEACAIASYHQMTNIPVVTTFLSDDAPQFRQLTYHHALCWIHDGRHYKKLHTTVPYYQEKVKAFLNKYWDYYVKLCEFRKKPNSDVAKQLSAEFDRLFSTETNYPPLDERISKTKEKKESLLMVLNFPEIPLHNNGAELGARAKVRKRDVSLQSVTDEGTRANDTFMTIVQTARKLSVSAYDYILDRVSNRCEMISLAKLIQEKSALN</sequence>
<dbReference type="InterPro" id="IPR052344">
    <property type="entry name" value="Transposase-related"/>
</dbReference>
<evidence type="ECO:0000313" key="2">
    <source>
        <dbReference type="EMBL" id="AKB35691.1"/>
    </source>
</evidence>
<protein>
    <recommendedName>
        <fullName evidence="1">Transposase IS66 central domain-containing protein</fullName>
    </recommendedName>
</protein>
<gene>
    <name evidence="2" type="ORF">MSSAC_1101</name>
</gene>
<dbReference type="Proteomes" id="UP000033123">
    <property type="component" value="Chromosome"/>
</dbReference>
<organism evidence="2 3">
    <name type="scientific">Methanosarcina siciliae C2J</name>
    <dbReference type="NCBI Taxonomy" id="1434118"/>
    <lineage>
        <taxon>Archaea</taxon>
        <taxon>Methanobacteriati</taxon>
        <taxon>Methanobacteriota</taxon>
        <taxon>Stenosarchaea group</taxon>
        <taxon>Methanomicrobia</taxon>
        <taxon>Methanosarcinales</taxon>
        <taxon>Methanosarcinaceae</taxon>
        <taxon>Methanosarcina</taxon>
    </lineage>
</organism>
<dbReference type="KEGG" id="msj:MSSAC_1101"/>
<dbReference type="AlphaFoldDB" id="A0A0E3LCK7"/>
<dbReference type="PANTHER" id="PTHR33678">
    <property type="entry name" value="BLL1576 PROTEIN"/>
    <property type="match status" value="1"/>
</dbReference>
<evidence type="ECO:0000259" key="1">
    <source>
        <dbReference type="Pfam" id="PF03050"/>
    </source>
</evidence>
<dbReference type="STRING" id="1434118.MSSAC_1101"/>
<evidence type="ECO:0000313" key="3">
    <source>
        <dbReference type="Proteomes" id="UP000033123"/>
    </source>
</evidence>
<dbReference type="Pfam" id="PF03050">
    <property type="entry name" value="DDE_Tnp_IS66"/>
    <property type="match status" value="1"/>
</dbReference>
<reference evidence="2 3" key="1">
    <citation type="submission" date="2014-07" db="EMBL/GenBank/DDBJ databases">
        <title>Methanogenic archaea and the global carbon cycle.</title>
        <authorList>
            <person name="Henriksen J.R."/>
            <person name="Luke J."/>
            <person name="Reinhart S."/>
            <person name="Benedict M.N."/>
            <person name="Youngblut N.D."/>
            <person name="Metcalf M.E."/>
            <person name="Whitaker R.J."/>
            <person name="Metcalf W.W."/>
        </authorList>
    </citation>
    <scope>NUCLEOTIDE SEQUENCE [LARGE SCALE GENOMIC DNA]</scope>
    <source>
        <strain evidence="2 3">C2J</strain>
    </source>
</reference>
<feature type="domain" description="Transposase IS66 central" evidence="1">
    <location>
        <begin position="275"/>
        <end position="416"/>
    </location>
</feature>
<dbReference type="GeneID" id="24870690"/>
<dbReference type="PATRIC" id="fig|1434118.4.peg.1410"/>